<organism evidence="2 3">
    <name type="scientific">Hyaloscypha variabilis (strain UAMH 11265 / GT02V1 / F)</name>
    <name type="common">Meliniomyces variabilis</name>
    <dbReference type="NCBI Taxonomy" id="1149755"/>
    <lineage>
        <taxon>Eukaryota</taxon>
        <taxon>Fungi</taxon>
        <taxon>Dikarya</taxon>
        <taxon>Ascomycota</taxon>
        <taxon>Pezizomycotina</taxon>
        <taxon>Leotiomycetes</taxon>
        <taxon>Helotiales</taxon>
        <taxon>Hyaloscyphaceae</taxon>
        <taxon>Hyaloscypha</taxon>
        <taxon>Hyaloscypha variabilis</taxon>
    </lineage>
</organism>
<name>A0A2J6R451_HYAVF</name>
<sequence>MSSQPHKGQHKLQNKYPHHNEQKEYSAIKDQKCFFYYMLALCEEYQVYCFGKVEKANESCSSCKMVFFPVFEGKLSEDGKHWYPFNPLEKREMSEPLQPEDAKLNEGGIQAGSQVKKISNIASHIHNVQHKCPQKK</sequence>
<dbReference type="EMBL" id="KZ613956">
    <property type="protein sequence ID" value="PMD33275.1"/>
    <property type="molecule type" value="Genomic_DNA"/>
</dbReference>
<keyword evidence="3" id="KW-1185">Reference proteome</keyword>
<feature type="compositionally biased region" description="Basic residues" evidence="1">
    <location>
        <begin position="7"/>
        <end position="17"/>
    </location>
</feature>
<evidence type="ECO:0000313" key="3">
    <source>
        <dbReference type="Proteomes" id="UP000235786"/>
    </source>
</evidence>
<dbReference type="Proteomes" id="UP000235786">
    <property type="component" value="Unassembled WGS sequence"/>
</dbReference>
<evidence type="ECO:0000256" key="1">
    <source>
        <dbReference type="SAM" id="MobiDB-lite"/>
    </source>
</evidence>
<gene>
    <name evidence="2" type="ORF">L207DRAFT_607963</name>
</gene>
<feature type="region of interest" description="Disordered" evidence="1">
    <location>
        <begin position="1"/>
        <end position="20"/>
    </location>
</feature>
<evidence type="ECO:0000313" key="2">
    <source>
        <dbReference type="EMBL" id="PMD33275.1"/>
    </source>
</evidence>
<dbReference type="AlphaFoldDB" id="A0A2J6R451"/>
<reference evidence="2 3" key="1">
    <citation type="submission" date="2016-04" db="EMBL/GenBank/DDBJ databases">
        <title>A degradative enzymes factory behind the ericoid mycorrhizal symbiosis.</title>
        <authorList>
            <consortium name="DOE Joint Genome Institute"/>
            <person name="Martino E."/>
            <person name="Morin E."/>
            <person name="Grelet G."/>
            <person name="Kuo A."/>
            <person name="Kohler A."/>
            <person name="Daghino S."/>
            <person name="Barry K."/>
            <person name="Choi C."/>
            <person name="Cichocki N."/>
            <person name="Clum A."/>
            <person name="Copeland A."/>
            <person name="Hainaut M."/>
            <person name="Haridas S."/>
            <person name="Labutti K."/>
            <person name="Lindquist E."/>
            <person name="Lipzen A."/>
            <person name="Khouja H.-R."/>
            <person name="Murat C."/>
            <person name="Ohm R."/>
            <person name="Olson A."/>
            <person name="Spatafora J."/>
            <person name="Veneault-Fourrey C."/>
            <person name="Henrissat B."/>
            <person name="Grigoriev I."/>
            <person name="Martin F."/>
            <person name="Perotto S."/>
        </authorList>
    </citation>
    <scope>NUCLEOTIDE SEQUENCE [LARGE SCALE GENOMIC DNA]</scope>
    <source>
        <strain evidence="2 3">F</strain>
    </source>
</reference>
<protein>
    <submittedName>
        <fullName evidence="2">Uncharacterized protein</fullName>
    </submittedName>
</protein>
<proteinExistence type="predicted"/>
<accession>A0A2J6R451</accession>